<evidence type="ECO:0000256" key="9">
    <source>
        <dbReference type="ARBA" id="ARBA00047885"/>
    </source>
</evidence>
<dbReference type="GO" id="GO:0005737">
    <property type="term" value="C:cytoplasm"/>
    <property type="evidence" value="ECO:0007669"/>
    <property type="project" value="TreeGrafter"/>
</dbReference>
<feature type="binding site" evidence="11">
    <location>
        <position position="75"/>
    </location>
    <ligand>
        <name>S-adenosyl-L-methionine</name>
        <dbReference type="ChEBI" id="CHEBI:59789"/>
    </ligand>
</feature>
<evidence type="ECO:0000313" key="12">
    <source>
        <dbReference type="EMBL" id="KDR15110.1"/>
    </source>
</evidence>
<evidence type="ECO:0000256" key="1">
    <source>
        <dbReference type="ARBA" id="ARBA00009059"/>
    </source>
</evidence>
<dbReference type="PANTHER" id="PTHR12753">
    <property type="entry name" value="AD-003 - RELATED"/>
    <property type="match status" value="1"/>
</dbReference>
<dbReference type="Proteomes" id="UP000027135">
    <property type="component" value="Unassembled WGS sequence"/>
</dbReference>
<gene>
    <name evidence="12" type="ORF">L798_10993</name>
</gene>
<comment type="similarity">
    <text evidence="1">Belongs to the methyltransferase superfamily. NTM1 family.</text>
</comment>
<dbReference type="eggNOG" id="KOG3178">
    <property type="taxonomic scope" value="Eukaryota"/>
</dbReference>
<dbReference type="SUPFAM" id="SSF53335">
    <property type="entry name" value="S-adenosyl-L-methionine-dependent methyltransferases"/>
    <property type="match status" value="1"/>
</dbReference>
<feature type="binding site" evidence="11">
    <location>
        <position position="140"/>
    </location>
    <ligand>
        <name>S-adenosyl-L-methionine</name>
        <dbReference type="ChEBI" id="CHEBI:59789"/>
    </ligand>
</feature>
<dbReference type="PIRSF" id="PIRSF016958">
    <property type="entry name" value="DUF858_MeTrfase_lik"/>
    <property type="match status" value="1"/>
</dbReference>
<dbReference type="Pfam" id="PF05891">
    <property type="entry name" value="Methyltransf_PK"/>
    <property type="match status" value="1"/>
</dbReference>
<evidence type="ECO:0000256" key="5">
    <source>
        <dbReference type="ARBA" id="ARBA00039112"/>
    </source>
</evidence>
<evidence type="ECO:0000256" key="7">
    <source>
        <dbReference type="ARBA" id="ARBA00043129"/>
    </source>
</evidence>
<dbReference type="CDD" id="cd02440">
    <property type="entry name" value="AdoMet_MTases"/>
    <property type="match status" value="1"/>
</dbReference>
<dbReference type="STRING" id="136037.A0A067R9C8"/>
<keyword evidence="3 12" id="KW-0808">Transferase</keyword>
<feature type="binding site" evidence="11">
    <location>
        <begin position="124"/>
        <end position="125"/>
    </location>
    <ligand>
        <name>S-adenosyl-L-methionine</name>
        <dbReference type="ChEBI" id="CHEBI:59789"/>
    </ligand>
</feature>
<dbReference type="EC" id="2.1.1.244" evidence="5"/>
<keyword evidence="13" id="KW-1185">Reference proteome</keyword>
<feature type="binding site" evidence="11">
    <location>
        <position position="80"/>
    </location>
    <ligand>
        <name>S-adenosyl-L-methionine</name>
        <dbReference type="ChEBI" id="CHEBI:59789"/>
    </ligand>
</feature>
<evidence type="ECO:0000256" key="3">
    <source>
        <dbReference type="ARBA" id="ARBA00022679"/>
    </source>
</evidence>
<dbReference type="EMBL" id="KK852846">
    <property type="protein sequence ID" value="KDR15110.1"/>
    <property type="molecule type" value="Genomic_DNA"/>
</dbReference>
<accession>A0A067R9C8</accession>
<dbReference type="OrthoDB" id="1298661at2759"/>
<dbReference type="AlphaFoldDB" id="A0A067R9C8"/>
<dbReference type="FunFam" id="3.40.50.150:FF:000025">
    <property type="entry name" value="N-terminal Xaa-Pro-Lys N-methyltransferase 1"/>
    <property type="match status" value="1"/>
</dbReference>
<comment type="catalytic activity">
    <reaction evidence="9">
        <text>N-terminal L-prolyl-L-prolyl-L-lysyl-[protein] + 2 S-adenosyl-L-methionine = N-terminal N,N-dimethyl-L-prolyl-L-prolyl-L-lysyl-[protein] + 2 S-adenosyl-L-homocysteine + 2 H(+)</text>
        <dbReference type="Rhea" id="RHEA:54736"/>
        <dbReference type="Rhea" id="RHEA-COMP:13787"/>
        <dbReference type="Rhea" id="RHEA-COMP:13974"/>
        <dbReference type="ChEBI" id="CHEBI:15378"/>
        <dbReference type="ChEBI" id="CHEBI:57856"/>
        <dbReference type="ChEBI" id="CHEBI:59789"/>
        <dbReference type="ChEBI" id="CHEBI:138059"/>
        <dbReference type="ChEBI" id="CHEBI:138318"/>
        <dbReference type="EC" id="2.1.1.244"/>
    </reaction>
</comment>
<name>A0A067R9C8_ZOONE</name>
<dbReference type="InParanoid" id="A0A067R9C8"/>
<evidence type="ECO:0000256" key="10">
    <source>
        <dbReference type="ARBA" id="ARBA00048167"/>
    </source>
</evidence>
<dbReference type="FunCoup" id="A0A067R9C8">
    <property type="interactions" value="1578"/>
</dbReference>
<dbReference type="InterPro" id="IPR008576">
    <property type="entry name" value="MeTrfase_NTM1"/>
</dbReference>
<dbReference type="InterPro" id="IPR029063">
    <property type="entry name" value="SAM-dependent_MTases_sf"/>
</dbReference>
<dbReference type="OMA" id="PVRMYCL"/>
<evidence type="ECO:0000256" key="6">
    <source>
        <dbReference type="ARBA" id="ARBA00039449"/>
    </source>
</evidence>
<dbReference type="GO" id="GO:0032259">
    <property type="term" value="P:methylation"/>
    <property type="evidence" value="ECO:0007669"/>
    <property type="project" value="UniProtKB-KW"/>
</dbReference>
<keyword evidence="2 12" id="KW-0489">Methyltransferase</keyword>
<evidence type="ECO:0000256" key="8">
    <source>
        <dbReference type="ARBA" id="ARBA00047306"/>
    </source>
</evidence>
<reference evidence="12 13" key="1">
    <citation type="journal article" date="2014" name="Nat. Commun.">
        <title>Molecular traces of alternative social organization in a termite genome.</title>
        <authorList>
            <person name="Terrapon N."/>
            <person name="Li C."/>
            <person name="Robertson H.M."/>
            <person name="Ji L."/>
            <person name="Meng X."/>
            <person name="Booth W."/>
            <person name="Chen Z."/>
            <person name="Childers C.P."/>
            <person name="Glastad K.M."/>
            <person name="Gokhale K."/>
            <person name="Gowin J."/>
            <person name="Gronenberg W."/>
            <person name="Hermansen R.A."/>
            <person name="Hu H."/>
            <person name="Hunt B.G."/>
            <person name="Huylmans A.K."/>
            <person name="Khalil S.M."/>
            <person name="Mitchell R.D."/>
            <person name="Munoz-Torres M.C."/>
            <person name="Mustard J.A."/>
            <person name="Pan H."/>
            <person name="Reese J.T."/>
            <person name="Scharf M.E."/>
            <person name="Sun F."/>
            <person name="Vogel H."/>
            <person name="Xiao J."/>
            <person name="Yang W."/>
            <person name="Yang Z."/>
            <person name="Yang Z."/>
            <person name="Zhou J."/>
            <person name="Zhu J."/>
            <person name="Brent C.S."/>
            <person name="Elsik C.G."/>
            <person name="Goodisman M.A."/>
            <person name="Liberles D.A."/>
            <person name="Roe R.M."/>
            <person name="Vargo E.L."/>
            <person name="Vilcinskas A."/>
            <person name="Wang J."/>
            <person name="Bornberg-Bauer E."/>
            <person name="Korb J."/>
            <person name="Zhang G."/>
            <person name="Liebig J."/>
        </authorList>
    </citation>
    <scope>NUCLEOTIDE SEQUENCE [LARGE SCALE GENOMIC DNA]</scope>
    <source>
        <tissue evidence="12">Whole organism</tissue>
    </source>
</reference>
<evidence type="ECO:0000256" key="4">
    <source>
        <dbReference type="ARBA" id="ARBA00022691"/>
    </source>
</evidence>
<dbReference type="Gene3D" id="3.40.50.150">
    <property type="entry name" value="Vaccinia Virus protein VP39"/>
    <property type="match status" value="1"/>
</dbReference>
<protein>
    <recommendedName>
        <fullName evidence="6">Alpha N-terminal protein methyltransferase 1</fullName>
        <ecNumber evidence="5">2.1.1.244</ecNumber>
    </recommendedName>
    <alternativeName>
        <fullName evidence="7">X-Pro-Lys N-terminal protein methyltransferase 1</fullName>
    </alternativeName>
</protein>
<dbReference type="GO" id="GO:0071885">
    <property type="term" value="F:N-terminal protein N-methyltransferase activity"/>
    <property type="evidence" value="ECO:0007669"/>
    <property type="project" value="UniProtKB-EC"/>
</dbReference>
<comment type="catalytic activity">
    <reaction evidence="8">
        <text>N-terminal L-seryl-L-prolyl-L-lysyl-[protein] + 3 S-adenosyl-L-methionine = N-terminal N,N,N-trimethyl-L-seryl-L-prolyl-L-lysyl-[protein] + 3 S-adenosyl-L-homocysteine + 3 H(+)</text>
        <dbReference type="Rhea" id="RHEA:54724"/>
        <dbReference type="Rhea" id="RHEA-COMP:13789"/>
        <dbReference type="Rhea" id="RHEA-COMP:13973"/>
        <dbReference type="ChEBI" id="CHEBI:15378"/>
        <dbReference type="ChEBI" id="CHEBI:57856"/>
        <dbReference type="ChEBI" id="CHEBI:59789"/>
        <dbReference type="ChEBI" id="CHEBI:138061"/>
        <dbReference type="ChEBI" id="CHEBI:138317"/>
        <dbReference type="EC" id="2.1.1.244"/>
    </reaction>
</comment>
<sequence length="256" mass="28447">MEPADSSAVETEGKDRASFYTNAAEYWSSVPPTIDGVLGGFGFVSRTDIQGSVSFLKKLFKLQNPPGHERALDCGAGIGRITKHLLLHFFDEVDLVEQNSTFLEEAKHFIGTCQKVGNLYCVGLQDFSPKQNTYDIIWCQWVLGHLTDEDLVDFFKSCKQGLKPNGILVVKENLASSDEVDIHEEDSSVTRPISLLRTLFRKAGLRCIKEQKQKNLPRGLYTVKMFALVPDIKVSNSSVGSFTTQPSVTYSDNGET</sequence>
<comment type="catalytic activity">
    <reaction evidence="10">
        <text>N-terminal L-alanyl-L-prolyl-L-lysyl-[protein] + 3 S-adenosyl-L-methionine = N-terminal N,N,N-trimethyl-L-alanyl-L-prolyl-L-lysyl-[protein] + 3 S-adenosyl-L-homocysteine + 3 H(+)</text>
        <dbReference type="Rhea" id="RHEA:54712"/>
        <dbReference type="Rhea" id="RHEA-COMP:13785"/>
        <dbReference type="Rhea" id="RHEA-COMP:13971"/>
        <dbReference type="ChEBI" id="CHEBI:15378"/>
        <dbReference type="ChEBI" id="CHEBI:57856"/>
        <dbReference type="ChEBI" id="CHEBI:59789"/>
        <dbReference type="ChEBI" id="CHEBI:138057"/>
        <dbReference type="ChEBI" id="CHEBI:138315"/>
        <dbReference type="EC" id="2.1.1.244"/>
    </reaction>
</comment>
<evidence type="ECO:0000256" key="11">
    <source>
        <dbReference type="PIRSR" id="PIRSR016958-1"/>
    </source>
</evidence>
<evidence type="ECO:0000256" key="2">
    <source>
        <dbReference type="ARBA" id="ARBA00022603"/>
    </source>
</evidence>
<keyword evidence="4 11" id="KW-0949">S-adenosyl-L-methionine</keyword>
<proteinExistence type="inferred from homology"/>
<organism evidence="12 13">
    <name type="scientific">Zootermopsis nevadensis</name>
    <name type="common">Dampwood termite</name>
    <dbReference type="NCBI Taxonomy" id="136037"/>
    <lineage>
        <taxon>Eukaryota</taxon>
        <taxon>Metazoa</taxon>
        <taxon>Ecdysozoa</taxon>
        <taxon>Arthropoda</taxon>
        <taxon>Hexapoda</taxon>
        <taxon>Insecta</taxon>
        <taxon>Pterygota</taxon>
        <taxon>Neoptera</taxon>
        <taxon>Polyneoptera</taxon>
        <taxon>Dictyoptera</taxon>
        <taxon>Blattodea</taxon>
        <taxon>Blattoidea</taxon>
        <taxon>Termitoidae</taxon>
        <taxon>Termopsidae</taxon>
        <taxon>Zootermopsis</taxon>
    </lineage>
</organism>
<evidence type="ECO:0000313" key="13">
    <source>
        <dbReference type="Proteomes" id="UP000027135"/>
    </source>
</evidence>
<dbReference type="PANTHER" id="PTHR12753:SF0">
    <property type="entry name" value="ALPHA N-TERMINAL PROTEIN METHYLTRANSFERASE 1"/>
    <property type="match status" value="1"/>
</dbReference>